<dbReference type="AlphaFoldDB" id="A0A382QF90"/>
<proteinExistence type="predicted"/>
<name>A0A382QF90_9ZZZZ</name>
<dbReference type="EMBL" id="UINC01114122">
    <property type="protein sequence ID" value="SVC84213.1"/>
    <property type="molecule type" value="Genomic_DNA"/>
</dbReference>
<reference evidence="1" key="1">
    <citation type="submission" date="2018-05" db="EMBL/GenBank/DDBJ databases">
        <authorList>
            <person name="Lanie J.A."/>
            <person name="Ng W.-L."/>
            <person name="Kazmierczak K.M."/>
            <person name="Andrzejewski T.M."/>
            <person name="Davidsen T.M."/>
            <person name="Wayne K.J."/>
            <person name="Tettelin H."/>
            <person name="Glass J.I."/>
            <person name="Rusch D."/>
            <person name="Podicherti R."/>
            <person name="Tsui H.-C.T."/>
            <person name="Winkler M.E."/>
        </authorList>
    </citation>
    <scope>NUCLEOTIDE SEQUENCE</scope>
</reference>
<accession>A0A382QF90</accession>
<sequence length="72" mass="8388">MLVCQLIVWCLLTASSNECMEIYATEIGCNKRLVELFPKAICREIDKRHDFTRSQWDSDVCGLSEHQWLGPR</sequence>
<feature type="non-terminal residue" evidence="1">
    <location>
        <position position="72"/>
    </location>
</feature>
<protein>
    <submittedName>
        <fullName evidence="1">Uncharacterized protein</fullName>
    </submittedName>
</protein>
<organism evidence="1">
    <name type="scientific">marine metagenome</name>
    <dbReference type="NCBI Taxonomy" id="408172"/>
    <lineage>
        <taxon>unclassified sequences</taxon>
        <taxon>metagenomes</taxon>
        <taxon>ecological metagenomes</taxon>
    </lineage>
</organism>
<gene>
    <name evidence="1" type="ORF">METZ01_LOCUS337067</name>
</gene>
<evidence type="ECO:0000313" key="1">
    <source>
        <dbReference type="EMBL" id="SVC84213.1"/>
    </source>
</evidence>